<sequence length="537" mass="54528">MFNYPYVFYDYFWRRYFYAYHFPVTDQYRQYGGFGGFPGTGGGGIPGLPGGGGIPGLPGGGGIPGLPSGGGIPGLPGGGGIPGLPGGGGIPGLPGGGGIPGLPGGGGIPGLPGGGTIPGLPGGGTIPGVPGGDVATQDCFETPTGEVFCGGSGGGSSGDGSSNGGGIPGLPGGGGIPGLPGGGGIPGLPGGGGIPGLPGGGGIPGLPGGGGIPGLPGGGGIPGLPGGGGIPGLPGGGIPIPDSGGLSGAQGSVSWPSIPPVTEWQWPSTSGWPTLPSGKYPPETIPDITPSPPPPGSTSQYKKNNIVIGLISGRGESGNSSMLDFKLFLQDYLKDRVNPTHIFYTEWNSGQVSNPFVEPDTNTHLNIVNRISTTPCYQAFIGFSYGGWAVSKLSAALSGRGRKPDFIALIDPVFGPSNNLQNVNRPFGKVKRSYYQKYAIDEIDVCLQTRIPCSNTNNGISCGNNNIPGVEHIHVEHRRDWDGNRVRQHCSIKGRVPIRSTHENLPWNNWVWRQIAEKLVQDIDNIQCPEELIQPPD</sequence>
<feature type="region of interest" description="Disordered" evidence="1">
    <location>
        <begin position="150"/>
        <end position="301"/>
    </location>
</feature>
<protein>
    <submittedName>
        <fullName evidence="2">Uncharacterized protein</fullName>
    </submittedName>
</protein>
<reference evidence="2 3" key="1">
    <citation type="submission" date="2021-01" db="EMBL/GenBank/DDBJ databases">
        <title>Genomic Encyclopedia of Type Strains, Phase IV (KMG-IV): sequencing the most valuable type-strain genomes for metagenomic binning, comparative biology and taxonomic classification.</title>
        <authorList>
            <person name="Goeker M."/>
        </authorList>
    </citation>
    <scope>NUCLEOTIDE SEQUENCE [LARGE SCALE GENOMIC DNA]</scope>
    <source>
        <strain evidence="2 3">DSM 104297</strain>
    </source>
</reference>
<proteinExistence type="predicted"/>
<evidence type="ECO:0000256" key="1">
    <source>
        <dbReference type="SAM" id="MobiDB-lite"/>
    </source>
</evidence>
<dbReference type="RefSeq" id="WP_205187282.1">
    <property type="nucleotide sequence ID" value="NZ_JAFBFC010000004.1"/>
</dbReference>
<gene>
    <name evidence="2" type="ORF">JOC83_002267</name>
</gene>
<dbReference type="Proteomes" id="UP000809829">
    <property type="component" value="Unassembled WGS sequence"/>
</dbReference>
<feature type="compositionally biased region" description="Gly residues" evidence="1">
    <location>
        <begin position="150"/>
        <end position="238"/>
    </location>
</feature>
<name>A0ABS2QVW7_9BACI</name>
<evidence type="ECO:0000313" key="3">
    <source>
        <dbReference type="Proteomes" id="UP000809829"/>
    </source>
</evidence>
<comment type="caution">
    <text evidence="2">The sequence shown here is derived from an EMBL/GenBank/DDBJ whole genome shotgun (WGS) entry which is preliminary data.</text>
</comment>
<evidence type="ECO:0000313" key="2">
    <source>
        <dbReference type="EMBL" id="MBM7703418.1"/>
    </source>
</evidence>
<dbReference type="EMBL" id="JAFBFC010000004">
    <property type="protein sequence ID" value="MBM7703418.1"/>
    <property type="molecule type" value="Genomic_DNA"/>
</dbReference>
<organism evidence="2 3">
    <name type="scientific">Priestia iocasae</name>
    <dbReference type="NCBI Taxonomy" id="2291674"/>
    <lineage>
        <taxon>Bacteria</taxon>
        <taxon>Bacillati</taxon>
        <taxon>Bacillota</taxon>
        <taxon>Bacilli</taxon>
        <taxon>Bacillales</taxon>
        <taxon>Bacillaceae</taxon>
        <taxon>Priestia</taxon>
    </lineage>
</organism>
<accession>A0ABS2QVW7</accession>
<keyword evidence="3" id="KW-1185">Reference proteome</keyword>